<evidence type="ECO:0000256" key="2">
    <source>
        <dbReference type="ARBA" id="ARBA00010261"/>
    </source>
</evidence>
<evidence type="ECO:0000256" key="5">
    <source>
        <dbReference type="ARBA" id="ARBA00022792"/>
    </source>
</evidence>
<name>A0A2A9P245_OPHUN</name>
<gene>
    <name evidence="10" type="ORF">XA68_11538</name>
</gene>
<evidence type="ECO:0000313" key="10">
    <source>
        <dbReference type="EMBL" id="PFH54942.1"/>
    </source>
</evidence>
<evidence type="ECO:0000256" key="4">
    <source>
        <dbReference type="ARBA" id="ARBA00022660"/>
    </source>
</evidence>
<dbReference type="EMBL" id="LAZP02001552">
    <property type="protein sequence ID" value="PFH54942.1"/>
    <property type="molecule type" value="Genomic_DNA"/>
</dbReference>
<protein>
    <submittedName>
        <fullName evidence="10">Uncharacterized protein</fullName>
    </submittedName>
</protein>
<keyword evidence="7" id="KW-0496">Mitochondrion</keyword>
<comment type="similarity">
    <text evidence="2">Belongs to the complex I NDUFA5 subunit family.</text>
</comment>
<evidence type="ECO:0000256" key="6">
    <source>
        <dbReference type="ARBA" id="ARBA00022982"/>
    </source>
</evidence>
<feature type="region of interest" description="Disordered" evidence="9">
    <location>
        <begin position="130"/>
        <end position="149"/>
    </location>
</feature>
<keyword evidence="6" id="KW-0249">Electron transport</keyword>
<proteinExistence type="inferred from homology"/>
<evidence type="ECO:0000256" key="7">
    <source>
        <dbReference type="ARBA" id="ARBA00023128"/>
    </source>
</evidence>
<evidence type="ECO:0000256" key="8">
    <source>
        <dbReference type="ARBA" id="ARBA00023136"/>
    </source>
</evidence>
<reference evidence="10 11" key="1">
    <citation type="journal article" date="2015" name="BMC Genomics">
        <title>Gene expression during zombie ant biting behavior reflects the complexity underlying fungal parasitic behavioral manipulation.</title>
        <authorList>
            <person name="de Bekker C."/>
            <person name="Ohm R.A."/>
            <person name="Loreto R.G."/>
            <person name="Sebastian A."/>
            <person name="Albert I."/>
            <person name="Merrow M."/>
            <person name="Brachmann A."/>
            <person name="Hughes D.P."/>
        </authorList>
    </citation>
    <scope>NUCLEOTIDE SEQUENCE [LARGE SCALE GENOMIC DNA]</scope>
    <source>
        <strain evidence="10 11">SC16a</strain>
    </source>
</reference>
<sequence length="215" mass="24254">MWPTIRTLGRFLEPGTPTGLTGLWTQPTPRSTLLSVYRRTLNKLQSFPETSVYRQSVEAVTKYRLSLVEQMKPSGHQEWAARARVTTTNFGDRKSVSGSGHESGDLRHQEWNSGEHKAGELAGFCTATERGDQTTGANNIPTEDNRTQLEDHGESIKYYDEAHLEDEPQLTAAQVKELEKQISAGLIEEVIQVAEAELRLVDELNQARIWENYIK</sequence>
<dbReference type="GO" id="GO:0005743">
    <property type="term" value="C:mitochondrial inner membrane"/>
    <property type="evidence" value="ECO:0007669"/>
    <property type="project" value="UniProtKB-SubCell"/>
</dbReference>
<dbReference type="Pfam" id="PF04716">
    <property type="entry name" value="ETC_C1_NDUFA5"/>
    <property type="match status" value="1"/>
</dbReference>
<dbReference type="InterPro" id="IPR006806">
    <property type="entry name" value="NDUFA5"/>
</dbReference>
<comment type="caution">
    <text evidence="10">The sequence shown here is derived from an EMBL/GenBank/DDBJ whole genome shotgun (WGS) entry which is preliminary data.</text>
</comment>
<evidence type="ECO:0000256" key="1">
    <source>
        <dbReference type="ARBA" id="ARBA00004443"/>
    </source>
</evidence>
<evidence type="ECO:0000256" key="9">
    <source>
        <dbReference type="SAM" id="MobiDB-lite"/>
    </source>
</evidence>
<dbReference type="STRING" id="268505.A0A2A9P245"/>
<dbReference type="OrthoDB" id="286811at2759"/>
<keyword evidence="4" id="KW-0679">Respiratory chain</keyword>
<keyword evidence="3" id="KW-0813">Transport</keyword>
<comment type="subcellular location">
    <subcellularLocation>
        <location evidence="1">Mitochondrion inner membrane</location>
        <topology evidence="1">Peripheral membrane protein</topology>
        <orientation evidence="1">Matrix side</orientation>
    </subcellularLocation>
</comment>
<dbReference type="GO" id="GO:0022904">
    <property type="term" value="P:respiratory electron transport chain"/>
    <property type="evidence" value="ECO:0007669"/>
    <property type="project" value="InterPro"/>
</dbReference>
<evidence type="ECO:0000313" key="11">
    <source>
        <dbReference type="Proteomes" id="UP000037136"/>
    </source>
</evidence>
<organism evidence="10 11">
    <name type="scientific">Ophiocordyceps unilateralis</name>
    <name type="common">Zombie-ant fungus</name>
    <name type="synonym">Torrubia unilateralis</name>
    <dbReference type="NCBI Taxonomy" id="268505"/>
    <lineage>
        <taxon>Eukaryota</taxon>
        <taxon>Fungi</taxon>
        <taxon>Dikarya</taxon>
        <taxon>Ascomycota</taxon>
        <taxon>Pezizomycotina</taxon>
        <taxon>Sordariomycetes</taxon>
        <taxon>Hypocreomycetidae</taxon>
        <taxon>Hypocreales</taxon>
        <taxon>Ophiocordycipitaceae</taxon>
        <taxon>Ophiocordyceps</taxon>
    </lineage>
</organism>
<dbReference type="Proteomes" id="UP000037136">
    <property type="component" value="Unassembled WGS sequence"/>
</dbReference>
<dbReference type="PANTHER" id="PTHR12653:SF0">
    <property type="entry name" value="NADH DEHYDROGENASE [UBIQUINONE] 1 ALPHA SUBCOMPLEX SUBUNIT 5"/>
    <property type="match status" value="1"/>
</dbReference>
<accession>A0A2A9P245</accession>
<feature type="compositionally biased region" description="Polar residues" evidence="9">
    <location>
        <begin position="133"/>
        <end position="142"/>
    </location>
</feature>
<dbReference type="PANTHER" id="PTHR12653">
    <property type="entry name" value="NADH-UBIQUINONE OXIDOREDUCTASE 13 KD-B SUBUNIT"/>
    <property type="match status" value="1"/>
</dbReference>
<keyword evidence="5" id="KW-0999">Mitochondrion inner membrane</keyword>
<keyword evidence="11" id="KW-1185">Reference proteome</keyword>
<dbReference type="AlphaFoldDB" id="A0A2A9P245"/>
<evidence type="ECO:0000256" key="3">
    <source>
        <dbReference type="ARBA" id="ARBA00022448"/>
    </source>
</evidence>
<reference evidence="10 11" key="2">
    <citation type="journal article" date="2017" name="Sci. Rep.">
        <title>Ant-infecting Ophiocordyceps genomes reveal a high diversity of potential behavioral manipulation genes and a possible major role for enterotoxins.</title>
        <authorList>
            <person name="de Bekker C."/>
            <person name="Ohm R.A."/>
            <person name="Evans H.C."/>
            <person name="Brachmann A."/>
            <person name="Hughes D.P."/>
        </authorList>
    </citation>
    <scope>NUCLEOTIDE SEQUENCE [LARGE SCALE GENOMIC DNA]</scope>
    <source>
        <strain evidence="10 11">SC16a</strain>
    </source>
</reference>
<keyword evidence="8" id="KW-0472">Membrane</keyword>